<keyword evidence="3" id="KW-1185">Reference proteome</keyword>
<organism evidence="2 3">
    <name type="scientific">Tritrichomonas musculus</name>
    <dbReference type="NCBI Taxonomy" id="1915356"/>
    <lineage>
        <taxon>Eukaryota</taxon>
        <taxon>Metamonada</taxon>
        <taxon>Parabasalia</taxon>
        <taxon>Tritrichomonadida</taxon>
        <taxon>Tritrichomonadidae</taxon>
        <taxon>Tritrichomonas</taxon>
    </lineage>
</organism>
<comment type="caution">
    <text evidence="2">The sequence shown here is derived from an EMBL/GenBank/DDBJ whole genome shotgun (WGS) entry which is preliminary data.</text>
</comment>
<dbReference type="EMBL" id="JAPFFF010000030">
    <property type="protein sequence ID" value="KAK8845847.1"/>
    <property type="molecule type" value="Genomic_DNA"/>
</dbReference>
<sequence length="281" mass="32632">MTYIDYPNKRQKHPHYEHRTEKLDQKNSNFSDRKFHHVRKVSTHKKILKSLGRIGMCLNYKTESSIQIEDLDKVCLILINDYDAIRKRDLGVGPLNDGYLVSLKHFRNGFKVFYLYDPKKEVFQNYLMFFLKNTREYLTVFYSGRSCNCGIDFYVGSLSKETIGDIISVNSNRKAHVLFITDCPAGGTVFDINIINDEDSPTRNLSSFYVEKLYDPESKKSKRTHGIFTYYFFKNAGNSPSITPSKMVEQISPQVKRFGEIVRCDVSDHHLSNSPIFNSKN</sequence>
<protein>
    <submittedName>
        <fullName evidence="2">Uncharacterized protein</fullName>
    </submittedName>
</protein>
<name>A0ABR2HEJ5_9EUKA</name>
<evidence type="ECO:0000313" key="2">
    <source>
        <dbReference type="EMBL" id="KAK8845847.1"/>
    </source>
</evidence>
<proteinExistence type="predicted"/>
<reference evidence="2 3" key="1">
    <citation type="submission" date="2024-04" db="EMBL/GenBank/DDBJ databases">
        <title>Tritrichomonas musculus Genome.</title>
        <authorList>
            <person name="Alves-Ferreira E."/>
            <person name="Grigg M."/>
            <person name="Lorenzi H."/>
            <person name="Galac M."/>
        </authorList>
    </citation>
    <scope>NUCLEOTIDE SEQUENCE [LARGE SCALE GENOMIC DNA]</scope>
    <source>
        <strain evidence="2 3">EAF2021</strain>
    </source>
</reference>
<evidence type="ECO:0000256" key="1">
    <source>
        <dbReference type="SAM" id="MobiDB-lite"/>
    </source>
</evidence>
<evidence type="ECO:0000313" key="3">
    <source>
        <dbReference type="Proteomes" id="UP001470230"/>
    </source>
</evidence>
<gene>
    <name evidence="2" type="ORF">M9Y10_020770</name>
</gene>
<accession>A0ABR2HEJ5</accession>
<dbReference type="Proteomes" id="UP001470230">
    <property type="component" value="Unassembled WGS sequence"/>
</dbReference>
<feature type="region of interest" description="Disordered" evidence="1">
    <location>
        <begin position="1"/>
        <end position="21"/>
    </location>
</feature>